<evidence type="ECO:0000256" key="2">
    <source>
        <dbReference type="SAM" id="SignalP"/>
    </source>
</evidence>
<dbReference type="PANTHER" id="PTHR35936">
    <property type="entry name" value="MEMBRANE-BOUND LYTIC MUREIN TRANSGLYCOSYLASE F"/>
    <property type="match status" value="1"/>
</dbReference>
<dbReference type="InterPro" id="IPR014337">
    <property type="entry name" value="Ectoine_EhuB"/>
</dbReference>
<dbReference type="Proteomes" id="UP000625210">
    <property type="component" value="Unassembled WGS sequence"/>
</dbReference>
<dbReference type="SUPFAM" id="SSF53850">
    <property type="entry name" value="Periplasmic binding protein-like II"/>
    <property type="match status" value="1"/>
</dbReference>
<keyword evidence="1 2" id="KW-0732">Signal</keyword>
<keyword evidence="5" id="KW-1185">Reference proteome</keyword>
<feature type="domain" description="Solute-binding protein family 3/N-terminal" evidence="3">
    <location>
        <begin position="44"/>
        <end position="277"/>
    </location>
</feature>
<dbReference type="GO" id="GO:0033294">
    <property type="term" value="F:ectoine binding"/>
    <property type="evidence" value="ECO:0007669"/>
    <property type="project" value="InterPro"/>
</dbReference>
<gene>
    <name evidence="4" type="ORF">GCM10011571_13930</name>
</gene>
<dbReference type="GO" id="GO:0051470">
    <property type="term" value="P:ectoine transmembrane transport"/>
    <property type="evidence" value="ECO:0007669"/>
    <property type="project" value="InterPro"/>
</dbReference>
<dbReference type="PROSITE" id="PS51257">
    <property type="entry name" value="PROKAR_LIPOPROTEIN"/>
    <property type="match status" value="1"/>
</dbReference>
<dbReference type="Gene3D" id="3.40.190.10">
    <property type="entry name" value="Periplasmic binding protein-like II"/>
    <property type="match status" value="2"/>
</dbReference>
<accession>A0A8J2YCA7</accession>
<comment type="caution">
    <text evidence="4">The sequence shown here is derived from an EMBL/GenBank/DDBJ whole genome shotgun (WGS) entry which is preliminary data.</text>
</comment>
<dbReference type="EMBL" id="BMHQ01000004">
    <property type="protein sequence ID" value="GGE13690.1"/>
    <property type="molecule type" value="Genomic_DNA"/>
</dbReference>
<dbReference type="PANTHER" id="PTHR35936:SF17">
    <property type="entry name" value="ARGININE-BINDING EXTRACELLULAR PROTEIN ARTP"/>
    <property type="match status" value="1"/>
</dbReference>
<dbReference type="NCBIfam" id="TIGR02995">
    <property type="entry name" value="ectoine_ehuB"/>
    <property type="match status" value="1"/>
</dbReference>
<dbReference type="InterPro" id="IPR001638">
    <property type="entry name" value="Solute-binding_3/MltF_N"/>
</dbReference>
<evidence type="ECO:0000259" key="3">
    <source>
        <dbReference type="SMART" id="SM00062"/>
    </source>
</evidence>
<dbReference type="SMART" id="SM00062">
    <property type="entry name" value="PBPb"/>
    <property type="match status" value="1"/>
</dbReference>
<feature type="chain" id="PRO_5039699252" evidence="2">
    <location>
        <begin position="24"/>
        <end position="293"/>
    </location>
</feature>
<reference evidence="4" key="1">
    <citation type="journal article" date="2014" name="Int. J. Syst. Evol. Microbiol.">
        <title>Complete genome sequence of Corynebacterium casei LMG S-19264T (=DSM 44701T), isolated from a smear-ripened cheese.</title>
        <authorList>
            <consortium name="US DOE Joint Genome Institute (JGI-PGF)"/>
            <person name="Walter F."/>
            <person name="Albersmeier A."/>
            <person name="Kalinowski J."/>
            <person name="Ruckert C."/>
        </authorList>
    </citation>
    <scope>NUCLEOTIDE SEQUENCE</scope>
    <source>
        <strain evidence="4">CGMCC 1.15179</strain>
    </source>
</reference>
<sequence>MKIFKKMLTLTLMIALVASITGCGNLQLSSSNQSALQKAKDEGVVTIGFANEKPYAYKENGKVTGEAVEVAKAVFKKLGIKKVKPVLTDFGSLIPGLKAGRFDVITAGMYITPERCKEVAFANPEYSIGESLAVKKGNPKNLHSYEDVAKNPQVKIGVMKGAIEESYMKDAGVKESQIIIVPDQPSAVAALEAGRVDGITMTGPSLRAVLDSAKAEGVEEVKDFKQPKVDGKEVRGYGAAAFRVEDKDFQKAFTKELEKMKDSGELYKTLKPFGFTKEDLPGDYTAEELCKKQ</sequence>
<reference evidence="4" key="2">
    <citation type="submission" date="2020-09" db="EMBL/GenBank/DDBJ databases">
        <authorList>
            <person name="Sun Q."/>
            <person name="Zhou Y."/>
        </authorList>
    </citation>
    <scope>NUCLEOTIDE SEQUENCE</scope>
    <source>
        <strain evidence="4">CGMCC 1.15179</strain>
    </source>
</reference>
<dbReference type="AlphaFoldDB" id="A0A8J2YCA7"/>
<evidence type="ECO:0000256" key="1">
    <source>
        <dbReference type="ARBA" id="ARBA00022729"/>
    </source>
</evidence>
<proteinExistence type="predicted"/>
<protein>
    <submittedName>
        <fullName evidence="4">Ectoine/hydroxyectoine ABC transporter substrate-binding protein EhuB</fullName>
    </submittedName>
</protein>
<dbReference type="Pfam" id="PF00497">
    <property type="entry name" value="SBP_bac_3"/>
    <property type="match status" value="1"/>
</dbReference>
<evidence type="ECO:0000313" key="5">
    <source>
        <dbReference type="Proteomes" id="UP000625210"/>
    </source>
</evidence>
<feature type="signal peptide" evidence="2">
    <location>
        <begin position="1"/>
        <end position="23"/>
    </location>
</feature>
<organism evidence="4 5">
    <name type="scientific">Marinithermofilum abyssi</name>
    <dbReference type="NCBI Taxonomy" id="1571185"/>
    <lineage>
        <taxon>Bacteria</taxon>
        <taxon>Bacillati</taxon>
        <taxon>Bacillota</taxon>
        <taxon>Bacilli</taxon>
        <taxon>Bacillales</taxon>
        <taxon>Thermoactinomycetaceae</taxon>
        <taxon>Marinithermofilum</taxon>
    </lineage>
</organism>
<dbReference type="CDD" id="cd01002">
    <property type="entry name" value="PBP2_Ehub_like"/>
    <property type="match status" value="1"/>
</dbReference>
<evidence type="ECO:0000313" key="4">
    <source>
        <dbReference type="EMBL" id="GGE13690.1"/>
    </source>
</evidence>
<name>A0A8J2YCA7_9BACL</name>
<dbReference type="RefSeq" id="WP_188647178.1">
    <property type="nucleotide sequence ID" value="NZ_BMHQ01000004.1"/>
</dbReference>